<evidence type="ECO:0000256" key="1">
    <source>
        <dbReference type="SAM" id="SignalP"/>
    </source>
</evidence>
<dbReference type="EMBL" id="LKHS01000010">
    <property type="protein sequence ID" value="KQH85478.1"/>
    <property type="molecule type" value="Genomic_DNA"/>
</dbReference>
<dbReference type="AlphaFoldDB" id="A0A0Q2RNC5"/>
<keyword evidence="2" id="KW-0378">Hydrolase</keyword>
<keyword evidence="2" id="KW-0540">Nuclease</keyword>
<organism evidence="2 3">
    <name type="scientific">Vibrio furnissii</name>
    <dbReference type="NCBI Taxonomy" id="29494"/>
    <lineage>
        <taxon>Bacteria</taxon>
        <taxon>Pseudomonadati</taxon>
        <taxon>Pseudomonadota</taxon>
        <taxon>Gammaproteobacteria</taxon>
        <taxon>Vibrionales</taxon>
        <taxon>Vibrionaceae</taxon>
        <taxon>Vibrio</taxon>
    </lineage>
</organism>
<evidence type="ECO:0000313" key="2">
    <source>
        <dbReference type="EMBL" id="KQH85478.1"/>
    </source>
</evidence>
<dbReference type="Gene3D" id="2.40.128.140">
    <property type="entry name" value="Outer membrane protein"/>
    <property type="match status" value="1"/>
</dbReference>
<dbReference type="InParanoid" id="A0A0Q2RNC5"/>
<keyword evidence="2" id="KW-0269">Exonuclease</keyword>
<dbReference type="Pfam" id="PF09982">
    <property type="entry name" value="LpxR"/>
    <property type="match status" value="1"/>
</dbReference>
<keyword evidence="3" id="KW-1185">Reference proteome</keyword>
<dbReference type="RefSeq" id="WP_055466349.1">
    <property type="nucleotide sequence ID" value="NZ_LKHS01000010.1"/>
</dbReference>
<accession>A0A0Q2RNC5</accession>
<proteinExistence type="predicted"/>
<gene>
    <name evidence="2" type="ORF">AMR76_13310</name>
</gene>
<keyword evidence="1" id="KW-0732">Signal</keyword>
<feature type="chain" id="PRO_5006196344" evidence="1">
    <location>
        <begin position="19"/>
        <end position="328"/>
    </location>
</feature>
<dbReference type="InterPro" id="IPR018707">
    <property type="entry name" value="LpxR"/>
</dbReference>
<dbReference type="InterPro" id="IPR037107">
    <property type="entry name" value="Put_OMP_sf"/>
</dbReference>
<feature type="signal peptide" evidence="1">
    <location>
        <begin position="1"/>
        <end position="18"/>
    </location>
</feature>
<evidence type="ECO:0000313" key="3">
    <source>
        <dbReference type="Proteomes" id="UP000051221"/>
    </source>
</evidence>
<sequence length="328" mass="36472">MKLLRLLPLTLLCGPALASTHATLSMHLDNDGIFGVDEDYTNGIFFTYTSQGIRPPWWVKPLSVSAWGASSLDKWEISVGHKMWTPADITLEKPQANERPYAGYLHAEFNYLSLHPQQAQRFNLTIGTTGDSSLSERAQTLVHSITNSDDPNGWDYQVEDKVAGSVGYLGYFNWMRSRTWHGLEWDVSNVSEVNVGNFRSDIATGIMLRWGQDLAGNFGSAQISAEKPFLPGMIGASNQGWFVYTGIEARYRFNDLTIEGHRPLNDLDHEPSYYEVTVEPVQATAVFGAAWYGSRMGASLAVAANSAEYKESRDALHSTGSFTLYGFF</sequence>
<reference evidence="2 3" key="1">
    <citation type="submission" date="2015-08" db="EMBL/GenBank/DDBJ databases">
        <title>Antibacterial properties of a collection of Vibrionaceae strains.</title>
        <authorList>
            <person name="Giubergia S."/>
        </authorList>
    </citation>
    <scope>NUCLEOTIDE SEQUENCE [LARGE SCALE GENOMIC DNA]</scope>
    <source>
        <strain evidence="2 3">S0821</strain>
    </source>
</reference>
<name>A0A0Q2RNC5_VIBFU</name>
<dbReference type="Proteomes" id="UP000051221">
    <property type="component" value="Unassembled WGS sequence"/>
</dbReference>
<comment type="caution">
    <text evidence="2">The sequence shown here is derived from an EMBL/GenBank/DDBJ whole genome shotgun (WGS) entry which is preliminary data.</text>
</comment>
<protein>
    <submittedName>
        <fullName evidence="2">Exonuclease</fullName>
    </submittedName>
</protein>
<dbReference type="GO" id="GO:0004527">
    <property type="term" value="F:exonuclease activity"/>
    <property type="evidence" value="ECO:0007669"/>
    <property type="project" value="UniProtKB-KW"/>
</dbReference>